<proteinExistence type="predicted"/>
<organism evidence="1">
    <name type="scientific">marine sediment metagenome</name>
    <dbReference type="NCBI Taxonomy" id="412755"/>
    <lineage>
        <taxon>unclassified sequences</taxon>
        <taxon>metagenomes</taxon>
        <taxon>ecological metagenomes</taxon>
    </lineage>
</organism>
<comment type="caution">
    <text evidence="1">The sequence shown here is derived from an EMBL/GenBank/DDBJ whole genome shotgun (WGS) entry which is preliminary data.</text>
</comment>
<evidence type="ECO:0000313" key="1">
    <source>
        <dbReference type="EMBL" id="KKN73746.1"/>
    </source>
</evidence>
<accession>A0A0F9VJN5</accession>
<dbReference type="AlphaFoldDB" id="A0A0F9VJN5"/>
<sequence>MTLWQKSEAIRTTAIDRLKTRTPWWSSAVSIWSGGYTVTERQLDRLERLSARQGFVPFTKAVHETIGELVNDCYRAGVSVAELRQITGLTRARIYQLLEETS</sequence>
<gene>
    <name evidence="1" type="ORF">LCGC14_0396940</name>
</gene>
<dbReference type="EMBL" id="LAZR01000337">
    <property type="protein sequence ID" value="KKN73746.1"/>
    <property type="molecule type" value="Genomic_DNA"/>
</dbReference>
<name>A0A0F9VJN5_9ZZZZ</name>
<reference evidence="1" key="1">
    <citation type="journal article" date="2015" name="Nature">
        <title>Complex archaea that bridge the gap between prokaryotes and eukaryotes.</title>
        <authorList>
            <person name="Spang A."/>
            <person name="Saw J.H."/>
            <person name="Jorgensen S.L."/>
            <person name="Zaremba-Niedzwiedzka K."/>
            <person name="Martijn J."/>
            <person name="Lind A.E."/>
            <person name="van Eijk R."/>
            <person name="Schleper C."/>
            <person name="Guy L."/>
            <person name="Ettema T.J."/>
        </authorList>
    </citation>
    <scope>NUCLEOTIDE SEQUENCE</scope>
</reference>
<protein>
    <submittedName>
        <fullName evidence="1">Uncharacterized protein</fullName>
    </submittedName>
</protein>